<reference evidence="14" key="1">
    <citation type="journal article" date="2019" name="Int. J. Syst. Evol. Microbiol.">
        <title>The Global Catalogue of Microorganisms (GCM) 10K type strain sequencing project: providing services to taxonomists for standard genome sequencing and annotation.</title>
        <authorList>
            <consortium name="The Broad Institute Genomics Platform"/>
            <consortium name="The Broad Institute Genome Sequencing Center for Infectious Disease"/>
            <person name="Wu L."/>
            <person name="Ma J."/>
        </authorList>
    </citation>
    <scope>NUCLEOTIDE SEQUENCE [LARGE SCALE GENOMIC DNA]</scope>
    <source>
        <strain evidence="14">JCM 17563</strain>
    </source>
</reference>
<accession>A0ABP7SDC5</accession>
<evidence type="ECO:0000313" key="14">
    <source>
        <dbReference type="Proteomes" id="UP001500235"/>
    </source>
</evidence>
<gene>
    <name evidence="13" type="ORF">GCM10022280_04300</name>
</gene>
<evidence type="ECO:0000256" key="10">
    <source>
        <dbReference type="ARBA" id="ARBA00030781"/>
    </source>
</evidence>
<evidence type="ECO:0000313" key="13">
    <source>
        <dbReference type="EMBL" id="GAA4010237.1"/>
    </source>
</evidence>
<evidence type="ECO:0000256" key="3">
    <source>
        <dbReference type="ARBA" id="ARBA00011950"/>
    </source>
</evidence>
<dbReference type="Pfam" id="PF02391">
    <property type="entry name" value="MoaE"/>
    <property type="match status" value="1"/>
</dbReference>
<comment type="subunit">
    <text evidence="7">Heterotetramer of 2 MoaD subunits and 2 MoaE subunits. Also stable as homodimer. The enzyme changes between these two forms during catalysis.</text>
</comment>
<comment type="function">
    <text evidence="6">Converts molybdopterin precursor Z into molybdopterin. This requires the incorporation of two sulfur atoms into precursor Z to generate a dithiolene group. The sulfur is provided by MoaD.</text>
</comment>
<dbReference type="Gene3D" id="3.90.1170.40">
    <property type="entry name" value="Molybdopterin biosynthesis MoaE subunit"/>
    <property type="match status" value="1"/>
</dbReference>
<dbReference type="SUPFAM" id="SSF54690">
    <property type="entry name" value="Molybdopterin synthase subunit MoaE"/>
    <property type="match status" value="1"/>
</dbReference>
<evidence type="ECO:0000256" key="9">
    <source>
        <dbReference type="ARBA" id="ARBA00030407"/>
    </source>
</evidence>
<evidence type="ECO:0000256" key="11">
    <source>
        <dbReference type="ARBA" id="ARBA00032474"/>
    </source>
</evidence>
<evidence type="ECO:0000256" key="6">
    <source>
        <dbReference type="ARBA" id="ARBA00025448"/>
    </source>
</evidence>
<dbReference type="EC" id="2.8.1.12" evidence="3"/>
<dbReference type="CDD" id="cd00756">
    <property type="entry name" value="MoaE"/>
    <property type="match status" value="1"/>
</dbReference>
<dbReference type="PANTHER" id="PTHR23404">
    <property type="entry name" value="MOLYBDOPTERIN SYNTHASE RELATED"/>
    <property type="match status" value="1"/>
</dbReference>
<dbReference type="InterPro" id="IPR036563">
    <property type="entry name" value="MoaE_sf"/>
</dbReference>
<evidence type="ECO:0000256" key="1">
    <source>
        <dbReference type="ARBA" id="ARBA00005046"/>
    </source>
</evidence>
<evidence type="ECO:0000256" key="2">
    <source>
        <dbReference type="ARBA" id="ARBA00005426"/>
    </source>
</evidence>
<comment type="pathway">
    <text evidence="1">Cofactor biosynthesis; molybdopterin biosynthesis.</text>
</comment>
<comment type="similarity">
    <text evidence="2">Belongs to the MoaE family.</text>
</comment>
<organism evidence="13 14">
    <name type="scientific">Sphingomonas swuensis</name>
    <dbReference type="NCBI Taxonomy" id="977800"/>
    <lineage>
        <taxon>Bacteria</taxon>
        <taxon>Pseudomonadati</taxon>
        <taxon>Pseudomonadota</taxon>
        <taxon>Alphaproteobacteria</taxon>
        <taxon>Sphingomonadales</taxon>
        <taxon>Sphingomonadaceae</taxon>
        <taxon>Sphingomonas</taxon>
    </lineage>
</organism>
<evidence type="ECO:0000256" key="4">
    <source>
        <dbReference type="ARBA" id="ARBA00013858"/>
    </source>
</evidence>
<sequence length="156" mass="16982">MAEPRIMVEVADAPLVPAERLARFEAALGGRAGAMVTFTGLTRREASDGSAVSALFLDHHPVLTLRSLEDIAAAGAERFDLVALEVAHRRGQVAAGEAIVWVAAAAPHRRAAFEAVDLIMDRLKTEAVFWKREDGPEGSRWIEPTALDRESRSRWG</sequence>
<evidence type="ECO:0000256" key="8">
    <source>
        <dbReference type="ARBA" id="ARBA00029745"/>
    </source>
</evidence>
<dbReference type="Proteomes" id="UP001500235">
    <property type="component" value="Unassembled WGS sequence"/>
</dbReference>
<dbReference type="InterPro" id="IPR003448">
    <property type="entry name" value="Mopterin_biosynth_MoaE"/>
</dbReference>
<proteinExistence type="inferred from homology"/>
<name>A0ABP7SDC5_9SPHN</name>
<comment type="caution">
    <text evidence="13">The sequence shown here is derived from an EMBL/GenBank/DDBJ whole genome shotgun (WGS) entry which is preliminary data.</text>
</comment>
<keyword evidence="5" id="KW-0501">Molybdenum cofactor biosynthesis</keyword>
<keyword evidence="14" id="KW-1185">Reference proteome</keyword>
<evidence type="ECO:0000256" key="7">
    <source>
        <dbReference type="ARBA" id="ARBA00026066"/>
    </source>
</evidence>
<evidence type="ECO:0000256" key="5">
    <source>
        <dbReference type="ARBA" id="ARBA00023150"/>
    </source>
</evidence>
<comment type="catalytic activity">
    <reaction evidence="12">
        <text>2 [molybdopterin-synthase sulfur-carrier protein]-C-terminal-Gly-aminoethanethioate + cyclic pyranopterin phosphate + H2O = molybdopterin + 2 [molybdopterin-synthase sulfur-carrier protein]-C-terminal Gly-Gly + 2 H(+)</text>
        <dbReference type="Rhea" id="RHEA:26333"/>
        <dbReference type="Rhea" id="RHEA-COMP:12202"/>
        <dbReference type="Rhea" id="RHEA-COMP:19907"/>
        <dbReference type="ChEBI" id="CHEBI:15377"/>
        <dbReference type="ChEBI" id="CHEBI:15378"/>
        <dbReference type="ChEBI" id="CHEBI:58698"/>
        <dbReference type="ChEBI" id="CHEBI:59648"/>
        <dbReference type="ChEBI" id="CHEBI:90778"/>
        <dbReference type="ChEBI" id="CHEBI:232372"/>
        <dbReference type="EC" id="2.8.1.12"/>
    </reaction>
</comment>
<dbReference type="EMBL" id="BAABBQ010000001">
    <property type="protein sequence ID" value="GAA4010237.1"/>
    <property type="molecule type" value="Genomic_DNA"/>
</dbReference>
<evidence type="ECO:0000256" key="12">
    <source>
        <dbReference type="ARBA" id="ARBA00049878"/>
    </source>
</evidence>
<protein>
    <recommendedName>
        <fullName evidence="4">Molybdopterin synthase catalytic subunit</fullName>
        <ecNumber evidence="3">2.8.1.12</ecNumber>
    </recommendedName>
    <alternativeName>
        <fullName evidence="10">MPT synthase subunit 2</fullName>
    </alternativeName>
    <alternativeName>
        <fullName evidence="8">Molybdenum cofactor biosynthesis protein E</fullName>
    </alternativeName>
    <alternativeName>
        <fullName evidence="9">Molybdopterin-converting factor large subunit</fullName>
    </alternativeName>
    <alternativeName>
        <fullName evidence="11">Molybdopterin-converting factor subunit 2</fullName>
    </alternativeName>
</protein>